<dbReference type="RefSeq" id="WP_145375503.1">
    <property type="nucleotide sequence ID" value="NZ_CP036276.1"/>
</dbReference>
<keyword evidence="1" id="KW-0175">Coiled coil</keyword>
<dbReference type="AlphaFoldDB" id="A0A517ZLM4"/>
<reference evidence="3 4" key="1">
    <citation type="submission" date="2019-02" db="EMBL/GenBank/DDBJ databases">
        <title>Deep-cultivation of Planctomycetes and their phenomic and genomic characterization uncovers novel biology.</title>
        <authorList>
            <person name="Wiegand S."/>
            <person name="Jogler M."/>
            <person name="Boedeker C."/>
            <person name="Pinto D."/>
            <person name="Vollmers J."/>
            <person name="Rivas-Marin E."/>
            <person name="Kohn T."/>
            <person name="Peeters S.H."/>
            <person name="Heuer A."/>
            <person name="Rast P."/>
            <person name="Oberbeckmann S."/>
            <person name="Bunk B."/>
            <person name="Jeske O."/>
            <person name="Meyerdierks A."/>
            <person name="Storesund J.E."/>
            <person name="Kallscheuer N."/>
            <person name="Luecker S."/>
            <person name="Lage O.M."/>
            <person name="Pohl T."/>
            <person name="Merkel B.J."/>
            <person name="Hornburger P."/>
            <person name="Mueller R.-W."/>
            <person name="Bruemmer F."/>
            <person name="Labrenz M."/>
            <person name="Spormann A.M."/>
            <person name="Op den Camp H."/>
            <person name="Overmann J."/>
            <person name="Amann R."/>
            <person name="Jetten M.S.M."/>
            <person name="Mascher T."/>
            <person name="Medema M.H."/>
            <person name="Devos D.P."/>
            <person name="Kaster A.-K."/>
            <person name="Ovreas L."/>
            <person name="Rohde M."/>
            <person name="Galperin M.Y."/>
            <person name="Jogler C."/>
        </authorList>
    </citation>
    <scope>NUCLEOTIDE SEQUENCE [LARGE SCALE GENOMIC DNA]</scope>
    <source>
        <strain evidence="3 4">Mal52</strain>
    </source>
</reference>
<evidence type="ECO:0000256" key="2">
    <source>
        <dbReference type="SAM" id="MobiDB-lite"/>
    </source>
</evidence>
<accession>A0A517ZLM4</accession>
<keyword evidence="4" id="KW-1185">Reference proteome</keyword>
<evidence type="ECO:0000256" key="1">
    <source>
        <dbReference type="SAM" id="Coils"/>
    </source>
</evidence>
<dbReference type="Proteomes" id="UP000319383">
    <property type="component" value="Chromosome"/>
</dbReference>
<gene>
    <name evidence="3" type="ORF">Mal52_18660</name>
</gene>
<protein>
    <recommendedName>
        <fullName evidence="5">DUF4398 domain-containing protein</fullName>
    </recommendedName>
</protein>
<feature type="region of interest" description="Disordered" evidence="2">
    <location>
        <begin position="1"/>
        <end position="21"/>
    </location>
</feature>
<proteinExistence type="predicted"/>
<name>A0A517ZLM4_9PLAN</name>
<evidence type="ECO:0000313" key="4">
    <source>
        <dbReference type="Proteomes" id="UP000319383"/>
    </source>
</evidence>
<feature type="coiled-coil region" evidence="1">
    <location>
        <begin position="188"/>
        <end position="215"/>
    </location>
</feature>
<dbReference type="KEGG" id="sdyn:Mal52_18660"/>
<sequence length="217" mass="23878">MADRNQHASTTNATDDSSASRFSHLTRTARLPVLVACLTAGAFVVGTNWRSTDAADPPAGKKSPAASYAQVYLQLAEAQLAYAEHMNSESARTFSDEQLAQYRGSVQIWQKLLKQEKLSGRFDRTAAILSLAEQRLQAAQTELANAETLNKDNPGTVPSQRLKELQAYVTLAQLDTAAGKAAQSGDPTTQLRWRVATLENELMKMRKEVDLIRRTQQ</sequence>
<dbReference type="EMBL" id="CP036276">
    <property type="protein sequence ID" value="QDU43392.1"/>
    <property type="molecule type" value="Genomic_DNA"/>
</dbReference>
<evidence type="ECO:0000313" key="3">
    <source>
        <dbReference type="EMBL" id="QDU43392.1"/>
    </source>
</evidence>
<organism evidence="3 4">
    <name type="scientific">Symmachiella dynata</name>
    <dbReference type="NCBI Taxonomy" id="2527995"/>
    <lineage>
        <taxon>Bacteria</taxon>
        <taxon>Pseudomonadati</taxon>
        <taxon>Planctomycetota</taxon>
        <taxon>Planctomycetia</taxon>
        <taxon>Planctomycetales</taxon>
        <taxon>Planctomycetaceae</taxon>
        <taxon>Symmachiella</taxon>
    </lineage>
</organism>
<evidence type="ECO:0008006" key="5">
    <source>
        <dbReference type="Google" id="ProtNLM"/>
    </source>
</evidence>
<feature type="compositionally biased region" description="Low complexity" evidence="2">
    <location>
        <begin position="8"/>
        <end position="20"/>
    </location>
</feature>